<dbReference type="PANTHER" id="PTHR24082:SF39">
    <property type="entry name" value="NUCLEAR RECEPTOR SUBFAMILY 1 GROUP I MEMBER 2"/>
    <property type="match status" value="1"/>
</dbReference>
<sequence length="452" mass="51670">MPVDHGVVMSDIMDPNTVQEVDEEWESEAATSGDTGLDEEEEYDGEPKICRVCGDQATGYHFNAMTCEGCKGFFRRAMKRSVHLSCPFQRSCVITKNNRRQCQACRLTKCLDIGMRKELIMTDEAVENRRALIRRKKLMRRMALPAAFETGLTGEQQLLIQELTEAQNQTFDKSFSHFRHFRPVERSFRRSCSTTESFDDYVTTSYGQIWRGGSGGSSPEDHHLSPCEDVRGAMAQGSFYKSQFTENSAGHKVFCMLPHISDLSTYMIKGVISFAKVLAPFRELSIEDQIALLKGAAFELTQIRFNTLFNPTTGLWECGKLEYDINDASLAGFKALLLDPLLKFHYILKKLNLQDDEYSLMQAISLFSPDRTGVKHSERIDQVQETYALTLKTYIDTKRPQHEKKFLFPKIIRCLTELRSMNVEYCKQVVEIHDIQPDNSPLIMEVFSRGND</sequence>
<dbReference type="GO" id="GO:0008270">
    <property type="term" value="F:zinc ion binding"/>
    <property type="evidence" value="ECO:0007669"/>
    <property type="project" value="UniProtKB-KW"/>
</dbReference>
<dbReference type="FunFam" id="1.10.565.10:FF:000024">
    <property type="entry name" value="Nuclear receptor subfamily 1 group I member 2"/>
    <property type="match status" value="1"/>
</dbReference>
<dbReference type="GO" id="GO:0004879">
    <property type="term" value="F:nuclear receptor activity"/>
    <property type="evidence" value="ECO:0007669"/>
    <property type="project" value="TreeGrafter"/>
</dbReference>
<dbReference type="GO" id="GO:0045944">
    <property type="term" value="P:positive regulation of transcription by RNA polymerase II"/>
    <property type="evidence" value="ECO:0007669"/>
    <property type="project" value="TreeGrafter"/>
</dbReference>
<evidence type="ECO:0000256" key="9">
    <source>
        <dbReference type="ARBA" id="ARBA00023170"/>
    </source>
</evidence>
<evidence type="ECO:0000256" key="6">
    <source>
        <dbReference type="ARBA" id="ARBA00023125"/>
    </source>
</evidence>
<dbReference type="InterPro" id="IPR000536">
    <property type="entry name" value="Nucl_hrmn_rcpt_lig-bd"/>
</dbReference>
<keyword evidence="6 14" id="KW-0238">DNA-binding</keyword>
<keyword evidence="18" id="KW-1185">Reference proteome</keyword>
<dbReference type="PRINTS" id="PR00047">
    <property type="entry name" value="STROIDFINGER"/>
</dbReference>
<evidence type="ECO:0000313" key="17">
    <source>
        <dbReference type="EMBL" id="KAJ1112476.1"/>
    </source>
</evidence>
<evidence type="ECO:0000256" key="7">
    <source>
        <dbReference type="ARBA" id="ARBA00023159"/>
    </source>
</evidence>
<dbReference type="InterPro" id="IPR001628">
    <property type="entry name" value="Znf_hrmn_rcpt"/>
</dbReference>
<evidence type="ECO:0000256" key="8">
    <source>
        <dbReference type="ARBA" id="ARBA00023163"/>
    </source>
</evidence>
<keyword evidence="5 14" id="KW-0805">Transcription regulation</keyword>
<dbReference type="GO" id="GO:0005634">
    <property type="term" value="C:nucleus"/>
    <property type="evidence" value="ECO:0007669"/>
    <property type="project" value="UniProtKB-SubCell"/>
</dbReference>
<dbReference type="SMART" id="SM00399">
    <property type="entry name" value="ZnF_C4"/>
    <property type="match status" value="1"/>
</dbReference>
<dbReference type="FunFam" id="3.30.50.10:FF:000033">
    <property type="entry name" value="Nuclear receptor subfamily 1 group I member 2"/>
    <property type="match status" value="1"/>
</dbReference>
<keyword evidence="9 14" id="KW-0675">Receptor</keyword>
<protein>
    <recommendedName>
        <fullName evidence="11">Nuclear receptor subfamily 1 group I member 2</fullName>
    </recommendedName>
    <alternativeName>
        <fullName evidence="13">Orphan nuclear receptor PXR</fullName>
    </alternativeName>
    <alternativeName>
        <fullName evidence="12">Pregnane X receptor</fullName>
    </alternativeName>
</protein>
<evidence type="ECO:0000256" key="5">
    <source>
        <dbReference type="ARBA" id="ARBA00023015"/>
    </source>
</evidence>
<evidence type="ECO:0000256" key="13">
    <source>
        <dbReference type="ARBA" id="ARBA00082649"/>
    </source>
</evidence>
<dbReference type="SMART" id="SM00430">
    <property type="entry name" value="HOLI"/>
    <property type="match status" value="1"/>
</dbReference>
<organism evidence="17 18">
    <name type="scientific">Pleurodeles waltl</name>
    <name type="common">Iberian ribbed newt</name>
    <dbReference type="NCBI Taxonomy" id="8319"/>
    <lineage>
        <taxon>Eukaryota</taxon>
        <taxon>Metazoa</taxon>
        <taxon>Chordata</taxon>
        <taxon>Craniata</taxon>
        <taxon>Vertebrata</taxon>
        <taxon>Euteleostomi</taxon>
        <taxon>Amphibia</taxon>
        <taxon>Batrachia</taxon>
        <taxon>Caudata</taxon>
        <taxon>Salamandroidea</taxon>
        <taxon>Salamandridae</taxon>
        <taxon>Pleurodelinae</taxon>
        <taxon>Pleurodeles</taxon>
    </lineage>
</organism>
<keyword evidence="4 14" id="KW-0862">Zinc</keyword>
<keyword evidence="8 14" id="KW-0804">Transcription</keyword>
<evidence type="ECO:0000256" key="4">
    <source>
        <dbReference type="ARBA" id="ARBA00022833"/>
    </source>
</evidence>
<dbReference type="InterPro" id="IPR050234">
    <property type="entry name" value="Nuclear_hormone_rcpt_NR1"/>
</dbReference>
<name>A0AAV7N8S3_PLEWA</name>
<dbReference type="AlphaFoldDB" id="A0AAV7N8S3"/>
<dbReference type="Proteomes" id="UP001066276">
    <property type="component" value="Chromosome 8"/>
</dbReference>
<dbReference type="Gene3D" id="1.10.565.10">
    <property type="entry name" value="Retinoid X Receptor"/>
    <property type="match status" value="1"/>
</dbReference>
<dbReference type="Pfam" id="PF00104">
    <property type="entry name" value="Hormone_recep"/>
    <property type="match status" value="1"/>
</dbReference>
<evidence type="ECO:0000256" key="12">
    <source>
        <dbReference type="ARBA" id="ARBA00078912"/>
    </source>
</evidence>
<dbReference type="CDD" id="cd07162">
    <property type="entry name" value="NR_DBD_PXR"/>
    <property type="match status" value="1"/>
</dbReference>
<dbReference type="PROSITE" id="PS51030">
    <property type="entry name" value="NUCLEAR_REC_DBD_2"/>
    <property type="match status" value="1"/>
</dbReference>
<dbReference type="PROSITE" id="PS51843">
    <property type="entry name" value="NR_LBD"/>
    <property type="match status" value="1"/>
</dbReference>
<dbReference type="EMBL" id="JANPWB010000012">
    <property type="protein sequence ID" value="KAJ1112476.1"/>
    <property type="molecule type" value="Genomic_DNA"/>
</dbReference>
<dbReference type="GO" id="GO:0000978">
    <property type="term" value="F:RNA polymerase II cis-regulatory region sequence-specific DNA binding"/>
    <property type="evidence" value="ECO:0007669"/>
    <property type="project" value="TreeGrafter"/>
</dbReference>
<evidence type="ECO:0000256" key="3">
    <source>
        <dbReference type="ARBA" id="ARBA00022771"/>
    </source>
</evidence>
<dbReference type="Pfam" id="PF00105">
    <property type="entry name" value="zf-C4"/>
    <property type="match status" value="1"/>
</dbReference>
<dbReference type="InterPro" id="IPR001723">
    <property type="entry name" value="Nuclear_hrmn_rcpt"/>
</dbReference>
<dbReference type="InterPro" id="IPR035500">
    <property type="entry name" value="NHR-like_dom_sf"/>
</dbReference>
<dbReference type="GO" id="GO:0030154">
    <property type="term" value="P:cell differentiation"/>
    <property type="evidence" value="ECO:0007669"/>
    <property type="project" value="TreeGrafter"/>
</dbReference>
<dbReference type="PANTHER" id="PTHR24082">
    <property type="entry name" value="NUCLEAR HORMONE RECEPTOR"/>
    <property type="match status" value="1"/>
</dbReference>
<accession>A0AAV7N8S3</accession>
<feature type="domain" description="NR LBD" evidence="16">
    <location>
        <begin position="155"/>
        <end position="451"/>
    </location>
</feature>
<evidence type="ECO:0000313" key="18">
    <source>
        <dbReference type="Proteomes" id="UP001066276"/>
    </source>
</evidence>
<dbReference type="SUPFAM" id="SSF57716">
    <property type="entry name" value="Glucocorticoid receptor-like (DNA-binding domain)"/>
    <property type="match status" value="1"/>
</dbReference>
<dbReference type="Gene3D" id="3.30.50.10">
    <property type="entry name" value="Erythroid Transcription Factor GATA-1, subunit A"/>
    <property type="match status" value="1"/>
</dbReference>
<reference evidence="17" key="1">
    <citation type="journal article" date="2022" name="bioRxiv">
        <title>Sequencing and chromosome-scale assembly of the giantPleurodeles waltlgenome.</title>
        <authorList>
            <person name="Brown T."/>
            <person name="Elewa A."/>
            <person name="Iarovenko S."/>
            <person name="Subramanian E."/>
            <person name="Araus A.J."/>
            <person name="Petzold A."/>
            <person name="Susuki M."/>
            <person name="Suzuki K.-i.T."/>
            <person name="Hayashi T."/>
            <person name="Toyoda A."/>
            <person name="Oliveira C."/>
            <person name="Osipova E."/>
            <person name="Leigh N.D."/>
            <person name="Simon A."/>
            <person name="Yun M.H."/>
        </authorList>
    </citation>
    <scope>NUCLEOTIDE SEQUENCE</scope>
    <source>
        <strain evidence="17">20211129_DDA</strain>
        <tissue evidence="17">Liver</tissue>
    </source>
</reference>
<keyword evidence="2 14" id="KW-0479">Metal-binding</keyword>
<evidence type="ECO:0000256" key="11">
    <source>
        <dbReference type="ARBA" id="ARBA00074444"/>
    </source>
</evidence>
<evidence type="ECO:0000256" key="14">
    <source>
        <dbReference type="RuleBase" id="RU004334"/>
    </source>
</evidence>
<dbReference type="InterPro" id="IPR013088">
    <property type="entry name" value="Znf_NHR/GATA"/>
</dbReference>
<dbReference type="GO" id="GO:0000122">
    <property type="term" value="P:negative regulation of transcription by RNA polymerase II"/>
    <property type="evidence" value="ECO:0007669"/>
    <property type="project" value="TreeGrafter"/>
</dbReference>
<keyword evidence="3 14" id="KW-0863">Zinc-finger</keyword>
<evidence type="ECO:0000256" key="1">
    <source>
        <dbReference type="ARBA" id="ARBA00008092"/>
    </source>
</evidence>
<keyword evidence="10 14" id="KW-0539">Nucleus</keyword>
<comment type="caution">
    <text evidence="17">The sequence shown here is derived from an EMBL/GenBank/DDBJ whole genome shotgun (WGS) entry which is preliminary data.</text>
</comment>
<keyword evidence="7" id="KW-0010">Activator</keyword>
<comment type="subcellular location">
    <subcellularLocation>
        <location evidence="14">Nucleus</location>
    </subcellularLocation>
</comment>
<evidence type="ECO:0000256" key="10">
    <source>
        <dbReference type="ARBA" id="ARBA00023242"/>
    </source>
</evidence>
<evidence type="ECO:0000259" key="16">
    <source>
        <dbReference type="PROSITE" id="PS51843"/>
    </source>
</evidence>
<proteinExistence type="inferred from homology"/>
<evidence type="ECO:0000259" key="15">
    <source>
        <dbReference type="PROSITE" id="PS51030"/>
    </source>
</evidence>
<gene>
    <name evidence="17" type="ORF">NDU88_000740</name>
</gene>
<evidence type="ECO:0000256" key="2">
    <source>
        <dbReference type="ARBA" id="ARBA00022723"/>
    </source>
</evidence>
<feature type="domain" description="Nuclear receptor" evidence="15">
    <location>
        <begin position="47"/>
        <end position="122"/>
    </location>
</feature>
<comment type="similarity">
    <text evidence="1">Belongs to the nuclear hormone receptor family. NR1 subfamily.</text>
</comment>
<dbReference type="PROSITE" id="PS00031">
    <property type="entry name" value="NUCLEAR_REC_DBD_1"/>
    <property type="match status" value="1"/>
</dbReference>
<dbReference type="PRINTS" id="PR00398">
    <property type="entry name" value="STRDHORMONER"/>
</dbReference>
<dbReference type="SUPFAM" id="SSF48508">
    <property type="entry name" value="Nuclear receptor ligand-binding domain"/>
    <property type="match status" value="1"/>
</dbReference>